<dbReference type="HOGENOM" id="CLU_649416_0_0_1"/>
<accession>A7REQ8</accession>
<proteinExistence type="predicted"/>
<organism evidence="2 3">
    <name type="scientific">Nematostella vectensis</name>
    <name type="common">Starlet sea anemone</name>
    <dbReference type="NCBI Taxonomy" id="45351"/>
    <lineage>
        <taxon>Eukaryota</taxon>
        <taxon>Metazoa</taxon>
        <taxon>Cnidaria</taxon>
        <taxon>Anthozoa</taxon>
        <taxon>Hexacorallia</taxon>
        <taxon>Actiniaria</taxon>
        <taxon>Edwardsiidae</taxon>
        <taxon>Nematostella</taxon>
    </lineage>
</organism>
<evidence type="ECO:0000313" key="3">
    <source>
        <dbReference type="Proteomes" id="UP000001593"/>
    </source>
</evidence>
<reference evidence="2 3" key="1">
    <citation type="journal article" date="2007" name="Science">
        <title>Sea anemone genome reveals ancestral eumetazoan gene repertoire and genomic organization.</title>
        <authorList>
            <person name="Putnam N.H."/>
            <person name="Srivastava M."/>
            <person name="Hellsten U."/>
            <person name="Dirks B."/>
            <person name="Chapman J."/>
            <person name="Salamov A."/>
            <person name="Terry A."/>
            <person name="Shapiro H."/>
            <person name="Lindquist E."/>
            <person name="Kapitonov V.V."/>
            <person name="Jurka J."/>
            <person name="Genikhovich G."/>
            <person name="Grigoriev I.V."/>
            <person name="Lucas S.M."/>
            <person name="Steele R.E."/>
            <person name="Finnerty J.R."/>
            <person name="Technau U."/>
            <person name="Martindale M.Q."/>
            <person name="Rokhsar D.S."/>
        </authorList>
    </citation>
    <scope>NUCLEOTIDE SEQUENCE [LARGE SCALE GENOMIC DNA]</scope>
    <source>
        <strain evidence="3">CH2 X CH6</strain>
    </source>
</reference>
<protein>
    <submittedName>
        <fullName evidence="2">Uncharacterized protein</fullName>
    </submittedName>
</protein>
<feature type="compositionally biased region" description="Polar residues" evidence="1">
    <location>
        <begin position="369"/>
        <end position="395"/>
    </location>
</feature>
<dbReference type="KEGG" id="nve:5522143"/>
<feature type="compositionally biased region" description="Basic and acidic residues" evidence="1">
    <location>
        <begin position="65"/>
        <end position="116"/>
    </location>
</feature>
<feature type="compositionally biased region" description="Basic residues" evidence="1">
    <location>
        <begin position="55"/>
        <end position="64"/>
    </location>
</feature>
<feature type="region of interest" description="Disordered" evidence="1">
    <location>
        <begin position="360"/>
        <end position="395"/>
    </location>
</feature>
<dbReference type="InParanoid" id="A7REQ8"/>
<evidence type="ECO:0000256" key="1">
    <source>
        <dbReference type="SAM" id="MobiDB-lite"/>
    </source>
</evidence>
<evidence type="ECO:0000313" key="2">
    <source>
        <dbReference type="EMBL" id="EDO49833.1"/>
    </source>
</evidence>
<dbReference type="OMA" id="KVECEEC"/>
<dbReference type="Proteomes" id="UP000001593">
    <property type="component" value="Unassembled WGS sequence"/>
</dbReference>
<dbReference type="EMBL" id="DS469507">
    <property type="protein sequence ID" value="EDO49833.1"/>
    <property type="molecule type" value="Genomic_DNA"/>
</dbReference>
<feature type="region of interest" description="Disordered" evidence="1">
    <location>
        <begin position="1"/>
        <end position="20"/>
    </location>
</feature>
<feature type="region of interest" description="Disordered" evidence="1">
    <location>
        <begin position="54"/>
        <end position="138"/>
    </location>
</feature>
<sequence length="423" mass="47766">MQEKDGSSSPASSEDSDVQAQLQSVLVTVKIQEHGKQNMEKRVRFNSLVEVRFIPKVRSKKRQNKNKEDEEKKKENTESDGDGEKTEHDENKEGEKVECEECCRKKKEQQEAKENVETVVTTTNGKAQPSASTSASKHKVFPSAEVKVNIIQRQDYNTPKVTIGDNYEGSVLRTNKQVKPSIQHKVASHRGLHYRRCKEARMRGLLGSQTTHLSEWQGICKEADTLLSEYRGIENHENEEKTQEDLQNCQDETRKNPTIAKKNIELTELKLYKSLGLPELASGILERKTSPVAPTMVKEPQESPQKLSTSLPYIQMPGVTGKNRNDTATRDSYAKLYLPQLQRREEDIKRLNETVLRKKAKYSAEKHQSQMPASPISPTNNGSTVTEKNVSPSGATSQSILRYSYGLDIARFLNGSSATHLFH</sequence>
<feature type="compositionally biased region" description="Polar residues" evidence="1">
    <location>
        <begin position="125"/>
        <end position="135"/>
    </location>
</feature>
<keyword evidence="3" id="KW-1185">Reference proteome</keyword>
<dbReference type="AlphaFoldDB" id="A7REQ8"/>
<name>A7REQ8_NEMVE</name>
<gene>
    <name evidence="2" type="ORF">NEMVEDRAFT_v1g237704</name>
</gene>